<protein>
    <submittedName>
        <fullName evidence="1">Uncharacterized protein</fullName>
    </submittedName>
</protein>
<keyword evidence="2" id="KW-1185">Reference proteome</keyword>
<name>A0A077Z4M4_TRITR</name>
<reference evidence="1" key="1">
    <citation type="submission" date="2014-01" db="EMBL/GenBank/DDBJ databases">
        <authorList>
            <person name="Aslett M."/>
        </authorList>
    </citation>
    <scope>NUCLEOTIDE SEQUENCE</scope>
</reference>
<organism evidence="1 2">
    <name type="scientific">Trichuris trichiura</name>
    <name type="common">Whipworm</name>
    <name type="synonym">Trichocephalus trichiurus</name>
    <dbReference type="NCBI Taxonomy" id="36087"/>
    <lineage>
        <taxon>Eukaryota</taxon>
        <taxon>Metazoa</taxon>
        <taxon>Ecdysozoa</taxon>
        <taxon>Nematoda</taxon>
        <taxon>Enoplea</taxon>
        <taxon>Dorylaimia</taxon>
        <taxon>Trichinellida</taxon>
        <taxon>Trichuridae</taxon>
        <taxon>Trichuris</taxon>
    </lineage>
</organism>
<sequence length="95" mass="10868">MLRSTISKLKAGKISEISAYEFQRQVQKFWPSTYSVELLNRHGKALDNLGTPIRFGGIRWNKRKINYLSDCLSVLAYCNSSIIAQLFQLASEPRT</sequence>
<evidence type="ECO:0000313" key="1">
    <source>
        <dbReference type="EMBL" id="CDW55437.1"/>
    </source>
</evidence>
<dbReference type="Proteomes" id="UP000030665">
    <property type="component" value="Unassembled WGS sequence"/>
</dbReference>
<dbReference type="OrthoDB" id="64291at2759"/>
<dbReference type="EMBL" id="HG805954">
    <property type="protein sequence ID" value="CDW55437.1"/>
    <property type="molecule type" value="Genomic_DNA"/>
</dbReference>
<proteinExistence type="predicted"/>
<accession>A0A077Z4M4</accession>
<evidence type="ECO:0000313" key="2">
    <source>
        <dbReference type="Proteomes" id="UP000030665"/>
    </source>
</evidence>
<dbReference type="AlphaFoldDB" id="A0A077Z4M4"/>
<gene>
    <name evidence="1" type="ORF">TTRE_0000370901</name>
</gene>
<reference evidence="1" key="2">
    <citation type="submission" date="2014-03" db="EMBL/GenBank/DDBJ databases">
        <title>The whipworm genome and dual-species transcriptomics of an intimate host-pathogen interaction.</title>
        <authorList>
            <person name="Foth B.J."/>
            <person name="Tsai I.J."/>
            <person name="Reid A.J."/>
            <person name="Bancroft A.J."/>
            <person name="Nichol S."/>
            <person name="Tracey A."/>
            <person name="Holroyd N."/>
            <person name="Cotton J.A."/>
            <person name="Stanley E.J."/>
            <person name="Zarowiecki M."/>
            <person name="Liu J.Z."/>
            <person name="Huckvale T."/>
            <person name="Cooper P.J."/>
            <person name="Grencis R.K."/>
            <person name="Berriman M."/>
        </authorList>
    </citation>
    <scope>NUCLEOTIDE SEQUENCE [LARGE SCALE GENOMIC DNA]</scope>
</reference>